<accession>A0ABZ0TKM9</accession>
<proteinExistence type="predicted"/>
<protein>
    <recommendedName>
        <fullName evidence="3">SatD family (SatD)</fullName>
    </recommendedName>
</protein>
<dbReference type="EMBL" id="CP139558">
    <property type="protein sequence ID" value="WPU93613.1"/>
    <property type="molecule type" value="Genomic_DNA"/>
</dbReference>
<evidence type="ECO:0000313" key="2">
    <source>
        <dbReference type="Proteomes" id="UP001324380"/>
    </source>
</evidence>
<dbReference type="RefSeq" id="WP_321562747.1">
    <property type="nucleotide sequence ID" value="NZ_CP139558.1"/>
</dbReference>
<organism evidence="1 2">
    <name type="scientific">Mucilaginibacter sabulilitoris</name>
    <dbReference type="NCBI Taxonomy" id="1173583"/>
    <lineage>
        <taxon>Bacteria</taxon>
        <taxon>Pseudomonadati</taxon>
        <taxon>Bacteroidota</taxon>
        <taxon>Sphingobacteriia</taxon>
        <taxon>Sphingobacteriales</taxon>
        <taxon>Sphingobacteriaceae</taxon>
        <taxon>Mucilaginibacter</taxon>
    </lineage>
</organism>
<sequence length="190" mass="21892">MVKNTRDAQVFRGDSYQLIVNDITQVLKRCIQLICWFKLNSDSFSLAGKTSKSDIRVQLGTRLSIGIGEIAYEGKNVLDSDGEAFHLSGRKFDQLNKDDIIRLTTADEKNNEVFEMLLMFMNSIIRSWTRTQAETIFQFLEKDDNTQEQVAKKLKMTQPAVALSLRAARWKEVEKGINYISKELEKQYLL</sequence>
<name>A0ABZ0TKM9_9SPHI</name>
<dbReference type="Proteomes" id="UP001324380">
    <property type="component" value="Chromosome"/>
</dbReference>
<gene>
    <name evidence="1" type="ORF">SNE25_30300</name>
</gene>
<evidence type="ECO:0000313" key="1">
    <source>
        <dbReference type="EMBL" id="WPU93613.1"/>
    </source>
</evidence>
<evidence type="ECO:0008006" key="3">
    <source>
        <dbReference type="Google" id="ProtNLM"/>
    </source>
</evidence>
<keyword evidence="2" id="KW-1185">Reference proteome</keyword>
<reference evidence="1 2" key="1">
    <citation type="submission" date="2023-11" db="EMBL/GenBank/DDBJ databases">
        <title>Analysis of the Genomes of Mucilaginibacter gossypii cycad 4 and M. sabulilitoris SNA2: microbes with the potential for plant growth promotion.</title>
        <authorList>
            <person name="Hirsch A.M."/>
            <person name="Humm E."/>
            <person name="Rubbi M."/>
            <person name="Del Vecchio G."/>
            <person name="Ha S.M."/>
            <person name="Pellegrini M."/>
            <person name="Gunsalus R.P."/>
        </authorList>
    </citation>
    <scope>NUCLEOTIDE SEQUENCE [LARGE SCALE GENOMIC DNA]</scope>
    <source>
        <strain evidence="1 2">SNA2</strain>
    </source>
</reference>